<keyword evidence="1" id="KW-0812">Transmembrane</keyword>
<sequence length="306" mass="31607">MDDLQLVRGLGDETPLPDAAALAPARAKFLAGVAERTAPRPRRARFALVGASAVGLAAAAAAVVALVPGTEPAGPGGGGVAVSSAAEDPTGDPVRLLSHAARVARAEPAVEPRADQFVYTRSRNRQGEREIWLSVDGTHDGLLRQQGDQIPFPGCRDGRRAVYKGPEPLPGVTEPCEPSPAYRPDLPTDVDGMLAYLGANASGEPGSVNSRGKDVFALISEQLLMPASRAALFEAAARTPGLSVVGDARDASGRPGVGITWPTPPGSDPRAEPVVVVFDRTSYELLGTNSSAILEQFVVDAAGQGL</sequence>
<dbReference type="EMBL" id="CP034550">
    <property type="protein sequence ID" value="QFZ22235.1"/>
    <property type="molecule type" value="Genomic_DNA"/>
</dbReference>
<dbReference type="KEGG" id="ssyi:EKG83_36775"/>
<evidence type="ECO:0000313" key="2">
    <source>
        <dbReference type="EMBL" id="QFZ22235.1"/>
    </source>
</evidence>
<accession>A0A5Q0H8J4</accession>
<evidence type="ECO:0008006" key="4">
    <source>
        <dbReference type="Google" id="ProtNLM"/>
    </source>
</evidence>
<name>A0A5Q0H8J4_SACSY</name>
<gene>
    <name evidence="2" type="ORF">EKG83_36775</name>
</gene>
<feature type="transmembrane region" description="Helical" evidence="1">
    <location>
        <begin position="46"/>
        <end position="67"/>
    </location>
</feature>
<keyword evidence="1" id="KW-1133">Transmembrane helix</keyword>
<evidence type="ECO:0000313" key="3">
    <source>
        <dbReference type="Proteomes" id="UP000325787"/>
    </source>
</evidence>
<proteinExistence type="predicted"/>
<organism evidence="2 3">
    <name type="scientific">Saccharothrix syringae</name>
    <name type="common">Nocardiopsis syringae</name>
    <dbReference type="NCBI Taxonomy" id="103733"/>
    <lineage>
        <taxon>Bacteria</taxon>
        <taxon>Bacillati</taxon>
        <taxon>Actinomycetota</taxon>
        <taxon>Actinomycetes</taxon>
        <taxon>Pseudonocardiales</taxon>
        <taxon>Pseudonocardiaceae</taxon>
        <taxon>Saccharothrix</taxon>
    </lineage>
</organism>
<keyword evidence="1" id="KW-0472">Membrane</keyword>
<protein>
    <recommendedName>
        <fullName evidence="4">CU044_5270 family protein</fullName>
    </recommendedName>
</protein>
<reference evidence="3" key="1">
    <citation type="journal article" date="2021" name="Curr. Microbiol.">
        <title>Complete genome of nocamycin-producing strain Saccharothrix syringae NRRL B-16468 reveals the biosynthetic potential for secondary metabolites.</title>
        <authorList>
            <person name="Mo X."/>
            <person name="Yang S."/>
        </authorList>
    </citation>
    <scope>NUCLEOTIDE SEQUENCE [LARGE SCALE GENOMIC DNA]</scope>
    <source>
        <strain evidence="3">ATCC 51364 / DSM 43886 / JCM 6844 / KCTC 9398 / NBRC 14523 / NRRL B-16468 / INA 2240</strain>
    </source>
</reference>
<dbReference type="OrthoDB" id="3612087at2"/>
<evidence type="ECO:0000256" key="1">
    <source>
        <dbReference type="SAM" id="Phobius"/>
    </source>
</evidence>
<dbReference type="Proteomes" id="UP000325787">
    <property type="component" value="Chromosome"/>
</dbReference>
<dbReference type="RefSeq" id="WP_033427961.1">
    <property type="nucleotide sequence ID" value="NZ_CP034550.1"/>
</dbReference>
<keyword evidence="3" id="KW-1185">Reference proteome</keyword>
<dbReference type="AlphaFoldDB" id="A0A5Q0H8J4"/>
<dbReference type="NCBIfam" id="NF038083">
    <property type="entry name" value="CU044_5270_fam"/>
    <property type="match status" value="1"/>
</dbReference>
<dbReference type="InterPro" id="IPR047789">
    <property type="entry name" value="CU044_5270-like"/>
</dbReference>